<sequence length="225" mass="25684">MVNSEWFLHMESWSNPTPRNTKKFITAGSIRLIDQSLYLADLAPVDVFLFPKTKGTMAVTSIDPNTFKRGGCKTITMNTYEASKHSELAELRLQVDLAQKLIHIHEIVKLEEPHSYTVFTLETKLEFFIVDLETGPLLHFESLRQFKDACTAFETTQNFDLLQLAGIHIQSPSCSLNTSDLSYIPGVSVGDFEAEEVNLKASDMCMNKFKSVWKIWKESNDRKRK</sequence>
<name>A0A7R8H523_LEPSM</name>
<dbReference type="AlphaFoldDB" id="A0A7R8H523"/>
<dbReference type="Proteomes" id="UP000675881">
    <property type="component" value="Chromosome 14"/>
</dbReference>
<reference evidence="1" key="1">
    <citation type="submission" date="2021-02" db="EMBL/GenBank/DDBJ databases">
        <authorList>
            <person name="Bekaert M."/>
        </authorList>
    </citation>
    <scope>NUCLEOTIDE SEQUENCE</scope>
    <source>
        <strain evidence="1">IoA-00</strain>
    </source>
</reference>
<organism evidence="1 2">
    <name type="scientific">Lepeophtheirus salmonis</name>
    <name type="common">Salmon louse</name>
    <name type="synonym">Caligus salmonis</name>
    <dbReference type="NCBI Taxonomy" id="72036"/>
    <lineage>
        <taxon>Eukaryota</taxon>
        <taxon>Metazoa</taxon>
        <taxon>Ecdysozoa</taxon>
        <taxon>Arthropoda</taxon>
        <taxon>Crustacea</taxon>
        <taxon>Multicrustacea</taxon>
        <taxon>Hexanauplia</taxon>
        <taxon>Copepoda</taxon>
        <taxon>Siphonostomatoida</taxon>
        <taxon>Caligidae</taxon>
        <taxon>Lepeophtheirus</taxon>
    </lineage>
</organism>
<accession>A0A7R8H523</accession>
<keyword evidence="2" id="KW-1185">Reference proteome</keyword>
<evidence type="ECO:0000313" key="1">
    <source>
        <dbReference type="EMBL" id="CAF2854893.1"/>
    </source>
</evidence>
<gene>
    <name evidence="1" type="ORF">LSAA_5404</name>
</gene>
<dbReference type="EMBL" id="HG994593">
    <property type="protein sequence ID" value="CAF2854893.1"/>
    <property type="molecule type" value="Genomic_DNA"/>
</dbReference>
<proteinExistence type="predicted"/>
<evidence type="ECO:0000313" key="2">
    <source>
        <dbReference type="Proteomes" id="UP000675881"/>
    </source>
</evidence>
<protein>
    <submittedName>
        <fullName evidence="1">(salmon louse) hypothetical protein</fullName>
    </submittedName>
</protein>